<protein>
    <submittedName>
        <fullName evidence="1">Uncharacterized protein</fullName>
    </submittedName>
</protein>
<sequence length="300" mass="34546">MESEISEVLEILRGPLPGDSVLEFIVSEDGYKKIIEERETSNRKYRVWYDGESQKITINCCPSYLHERTSQMVIDSMVDEAVRVMRSAGVSNYVTSRIQNAGHLTRSTMSRRKSYKEPDGLIIFDDDESIDPSRIAFELGFSQSYSSLRQATLWWIEQKQATVAVLLCLTEVDKNSGAAHRVFRTIEARNAEMQTYLTEFNRQRRVEHRLLGPLEYNAYKWFGTLRDAFFETYRETDAGIVKSEPVYLVKDAVDVTDAIPRDLTVKVGDFVPHNWLSDDVVRRLVVNFLQPQTFMEGLSS</sequence>
<name>A0ACC3SYG7_LIPKO</name>
<evidence type="ECO:0000313" key="2">
    <source>
        <dbReference type="Proteomes" id="UP001433508"/>
    </source>
</evidence>
<evidence type="ECO:0000313" key="1">
    <source>
        <dbReference type="EMBL" id="KAK9236697.1"/>
    </source>
</evidence>
<dbReference type="Proteomes" id="UP001433508">
    <property type="component" value="Unassembled WGS sequence"/>
</dbReference>
<gene>
    <name evidence="1" type="ORF">V1525DRAFT_378874</name>
</gene>
<comment type="caution">
    <text evidence="1">The sequence shown here is derived from an EMBL/GenBank/DDBJ whole genome shotgun (WGS) entry which is preliminary data.</text>
</comment>
<reference evidence="2" key="1">
    <citation type="journal article" date="2024" name="Front. Bioeng. Biotechnol.">
        <title>Genome-scale model development and genomic sequencing of the oleaginous clade Lipomyces.</title>
        <authorList>
            <person name="Czajka J.J."/>
            <person name="Han Y."/>
            <person name="Kim J."/>
            <person name="Mondo S.J."/>
            <person name="Hofstad B.A."/>
            <person name="Robles A."/>
            <person name="Haridas S."/>
            <person name="Riley R."/>
            <person name="LaButti K."/>
            <person name="Pangilinan J."/>
            <person name="Andreopoulos W."/>
            <person name="Lipzen A."/>
            <person name="Yan J."/>
            <person name="Wang M."/>
            <person name="Ng V."/>
            <person name="Grigoriev I.V."/>
            <person name="Spatafora J.W."/>
            <person name="Magnuson J.K."/>
            <person name="Baker S.E."/>
            <person name="Pomraning K.R."/>
        </authorList>
    </citation>
    <scope>NUCLEOTIDE SEQUENCE [LARGE SCALE GENOMIC DNA]</scope>
    <source>
        <strain evidence="2">CBS 7786</strain>
    </source>
</reference>
<organism evidence="1 2">
    <name type="scientific">Lipomyces kononenkoae</name>
    <name type="common">Yeast</name>
    <dbReference type="NCBI Taxonomy" id="34357"/>
    <lineage>
        <taxon>Eukaryota</taxon>
        <taxon>Fungi</taxon>
        <taxon>Dikarya</taxon>
        <taxon>Ascomycota</taxon>
        <taxon>Saccharomycotina</taxon>
        <taxon>Lipomycetes</taxon>
        <taxon>Lipomycetales</taxon>
        <taxon>Lipomycetaceae</taxon>
        <taxon>Lipomyces</taxon>
    </lineage>
</organism>
<dbReference type="EMBL" id="MU971382">
    <property type="protein sequence ID" value="KAK9236697.1"/>
    <property type="molecule type" value="Genomic_DNA"/>
</dbReference>
<keyword evidence="2" id="KW-1185">Reference proteome</keyword>
<accession>A0ACC3SYG7</accession>
<feature type="non-terminal residue" evidence="1">
    <location>
        <position position="300"/>
    </location>
</feature>
<proteinExistence type="predicted"/>